<feature type="region of interest" description="Disordered" evidence="1">
    <location>
        <begin position="1"/>
        <end position="52"/>
    </location>
</feature>
<reference evidence="3" key="1">
    <citation type="journal article" date="2013" name="Nature">
        <title>Draft genome of the wheat A-genome progenitor Triticum urartu.</title>
        <authorList>
            <person name="Ling H.Q."/>
            <person name="Zhao S."/>
            <person name="Liu D."/>
            <person name="Wang J."/>
            <person name="Sun H."/>
            <person name="Zhang C."/>
            <person name="Fan H."/>
            <person name="Li D."/>
            <person name="Dong L."/>
            <person name="Tao Y."/>
            <person name="Gao C."/>
            <person name="Wu H."/>
            <person name="Li Y."/>
            <person name="Cui Y."/>
            <person name="Guo X."/>
            <person name="Zheng S."/>
            <person name="Wang B."/>
            <person name="Yu K."/>
            <person name="Liang Q."/>
            <person name="Yang W."/>
            <person name="Lou X."/>
            <person name="Chen J."/>
            <person name="Feng M."/>
            <person name="Jian J."/>
            <person name="Zhang X."/>
            <person name="Luo G."/>
            <person name="Jiang Y."/>
            <person name="Liu J."/>
            <person name="Wang Z."/>
            <person name="Sha Y."/>
            <person name="Zhang B."/>
            <person name="Wu H."/>
            <person name="Tang D."/>
            <person name="Shen Q."/>
            <person name="Xue P."/>
            <person name="Zou S."/>
            <person name="Wang X."/>
            <person name="Liu X."/>
            <person name="Wang F."/>
            <person name="Yang Y."/>
            <person name="An X."/>
            <person name="Dong Z."/>
            <person name="Zhang K."/>
            <person name="Zhang X."/>
            <person name="Luo M.C."/>
            <person name="Dvorak J."/>
            <person name="Tong Y."/>
            <person name="Wang J."/>
            <person name="Yang H."/>
            <person name="Li Z."/>
            <person name="Wang D."/>
            <person name="Zhang A."/>
            <person name="Wang J."/>
        </authorList>
    </citation>
    <scope>NUCLEOTIDE SEQUENCE</scope>
    <source>
        <strain evidence="3">cv. G1812</strain>
    </source>
</reference>
<name>A0A8R7Q7C0_TRIUA</name>
<keyword evidence="3" id="KW-1185">Reference proteome</keyword>
<sequence length="129" mass="14334">LQPKEGARCDTTGRGPAGHYRGGYHLTGARLRQPTPAANSDPPNPGAGSGGVRFCVHQESACRRERCPLRRLHRHRAPHRRGRQEPGRNEPHQHRFLYVHPSAISSSAHSRCFVPMHTIWLIGVGSMVI</sequence>
<dbReference type="AlphaFoldDB" id="A0A8R7Q7C0"/>
<feature type="region of interest" description="Disordered" evidence="1">
    <location>
        <begin position="73"/>
        <end position="92"/>
    </location>
</feature>
<feature type="compositionally biased region" description="Basic residues" evidence="1">
    <location>
        <begin position="73"/>
        <end position="82"/>
    </location>
</feature>
<organism evidence="2 3">
    <name type="scientific">Triticum urartu</name>
    <name type="common">Red wild einkorn</name>
    <name type="synonym">Crithodium urartu</name>
    <dbReference type="NCBI Taxonomy" id="4572"/>
    <lineage>
        <taxon>Eukaryota</taxon>
        <taxon>Viridiplantae</taxon>
        <taxon>Streptophyta</taxon>
        <taxon>Embryophyta</taxon>
        <taxon>Tracheophyta</taxon>
        <taxon>Spermatophyta</taxon>
        <taxon>Magnoliopsida</taxon>
        <taxon>Liliopsida</taxon>
        <taxon>Poales</taxon>
        <taxon>Poaceae</taxon>
        <taxon>BOP clade</taxon>
        <taxon>Pooideae</taxon>
        <taxon>Triticodae</taxon>
        <taxon>Triticeae</taxon>
        <taxon>Triticinae</taxon>
        <taxon>Triticum</taxon>
    </lineage>
</organism>
<dbReference type="Gramene" id="TuG1812G0400002981.01.T01">
    <property type="protein sequence ID" value="TuG1812G0400002981.01.T01.cds256237"/>
    <property type="gene ID" value="TuG1812G0400002981.01"/>
</dbReference>
<reference evidence="2" key="3">
    <citation type="submission" date="2022-06" db="UniProtKB">
        <authorList>
            <consortium name="EnsemblPlants"/>
        </authorList>
    </citation>
    <scope>IDENTIFICATION</scope>
</reference>
<accession>A0A8R7Q7C0</accession>
<proteinExistence type="predicted"/>
<dbReference type="EnsemblPlants" id="TuG1812G0400002981.01.T01">
    <property type="protein sequence ID" value="TuG1812G0400002981.01.T01.cds256237"/>
    <property type="gene ID" value="TuG1812G0400002981.01"/>
</dbReference>
<protein>
    <submittedName>
        <fullName evidence="2">Uncharacterized protein</fullName>
    </submittedName>
</protein>
<feature type="compositionally biased region" description="Basic and acidic residues" evidence="1">
    <location>
        <begin position="83"/>
        <end position="92"/>
    </location>
</feature>
<evidence type="ECO:0000313" key="2">
    <source>
        <dbReference type="EnsemblPlants" id="TuG1812G0400002981.01.T01.cds256237"/>
    </source>
</evidence>
<reference evidence="2" key="2">
    <citation type="submission" date="2018-03" db="EMBL/GenBank/DDBJ databases">
        <title>The Triticum urartu genome reveals the dynamic nature of wheat genome evolution.</title>
        <authorList>
            <person name="Ling H."/>
            <person name="Ma B."/>
            <person name="Shi X."/>
            <person name="Liu H."/>
            <person name="Dong L."/>
            <person name="Sun H."/>
            <person name="Cao Y."/>
            <person name="Gao Q."/>
            <person name="Zheng S."/>
            <person name="Li Y."/>
            <person name="Yu Y."/>
            <person name="Du H."/>
            <person name="Qi M."/>
            <person name="Li Y."/>
            <person name="Yu H."/>
            <person name="Cui Y."/>
            <person name="Wang N."/>
            <person name="Chen C."/>
            <person name="Wu H."/>
            <person name="Zhao Y."/>
            <person name="Zhang J."/>
            <person name="Li Y."/>
            <person name="Zhou W."/>
            <person name="Zhang B."/>
            <person name="Hu W."/>
            <person name="Eijk M."/>
            <person name="Tang J."/>
            <person name="Witsenboer H."/>
            <person name="Zhao S."/>
            <person name="Li Z."/>
            <person name="Zhang A."/>
            <person name="Wang D."/>
            <person name="Liang C."/>
        </authorList>
    </citation>
    <scope>NUCLEOTIDE SEQUENCE [LARGE SCALE GENOMIC DNA]</scope>
    <source>
        <strain evidence="2">cv. G1812</strain>
    </source>
</reference>
<evidence type="ECO:0000313" key="3">
    <source>
        <dbReference type="Proteomes" id="UP000015106"/>
    </source>
</evidence>
<dbReference type="Proteomes" id="UP000015106">
    <property type="component" value="Chromosome 4"/>
</dbReference>
<evidence type="ECO:0000256" key="1">
    <source>
        <dbReference type="SAM" id="MobiDB-lite"/>
    </source>
</evidence>